<dbReference type="NCBIfam" id="TIGR01069">
    <property type="entry name" value="mutS2"/>
    <property type="match status" value="1"/>
</dbReference>
<proteinExistence type="inferred from homology"/>
<dbReference type="InterPro" id="IPR007696">
    <property type="entry name" value="DNA_mismatch_repair_MutS_core"/>
</dbReference>
<evidence type="ECO:0000256" key="8">
    <source>
        <dbReference type="SAM" id="Coils"/>
    </source>
</evidence>
<evidence type="ECO:0000256" key="4">
    <source>
        <dbReference type="ARBA" id="ARBA00022840"/>
    </source>
</evidence>
<keyword evidence="7 11" id="KW-0255">Endonuclease</keyword>
<gene>
    <name evidence="7" type="primary">mutS2</name>
    <name evidence="7" type="synonym">rqcU</name>
    <name evidence="11" type="ORF">GCM10009001_17260</name>
</gene>
<keyword evidence="3 7" id="KW-0378">Hydrolase</keyword>
<dbReference type="GO" id="GO:0004519">
    <property type="term" value="F:endonuclease activity"/>
    <property type="evidence" value="ECO:0007669"/>
    <property type="project" value="UniProtKB-KW"/>
</dbReference>
<dbReference type="InterPro" id="IPR000432">
    <property type="entry name" value="DNA_mismatch_repair_MutS_C"/>
</dbReference>
<feature type="compositionally biased region" description="Basic and acidic residues" evidence="9">
    <location>
        <begin position="616"/>
        <end position="626"/>
    </location>
</feature>
<evidence type="ECO:0000256" key="2">
    <source>
        <dbReference type="ARBA" id="ARBA00022741"/>
    </source>
</evidence>
<dbReference type="Pfam" id="PF01713">
    <property type="entry name" value="Smr"/>
    <property type="match status" value="1"/>
</dbReference>
<dbReference type="SMART" id="SM00463">
    <property type="entry name" value="SMR"/>
    <property type="match status" value="1"/>
</dbReference>
<feature type="region of interest" description="Disordered" evidence="9">
    <location>
        <begin position="760"/>
        <end position="780"/>
    </location>
</feature>
<comment type="subunit">
    <text evidence="7">Homodimer. Binds to stalled ribosomes, contacting rRNA.</text>
</comment>
<dbReference type="PROSITE" id="PS50828">
    <property type="entry name" value="SMR"/>
    <property type="match status" value="1"/>
</dbReference>
<protein>
    <recommendedName>
        <fullName evidence="7">Endonuclease MutS2</fullName>
        <ecNumber evidence="7">3.1.-.-</ecNumber>
    </recommendedName>
    <alternativeName>
        <fullName evidence="7">Ribosome-associated protein quality control-upstream factor</fullName>
        <shortName evidence="7">RQC-upstream factor</shortName>
        <shortName evidence="7">RqcU</shortName>
        <ecNumber evidence="7">3.6.4.-</ecNumber>
    </alternativeName>
</protein>
<dbReference type="Pfam" id="PF20297">
    <property type="entry name" value="MSSS"/>
    <property type="match status" value="1"/>
</dbReference>
<keyword evidence="8" id="KW-0175">Coiled coil</keyword>
<feature type="coiled-coil region" evidence="8">
    <location>
        <begin position="511"/>
        <end position="595"/>
    </location>
</feature>
<dbReference type="PIRSF" id="PIRSF005814">
    <property type="entry name" value="MutS_YshD"/>
    <property type="match status" value="1"/>
</dbReference>
<dbReference type="SUPFAM" id="SSF52540">
    <property type="entry name" value="P-loop containing nucleoside triphosphate hydrolases"/>
    <property type="match status" value="1"/>
</dbReference>
<feature type="region of interest" description="Disordered" evidence="9">
    <location>
        <begin position="616"/>
        <end position="635"/>
    </location>
</feature>
<comment type="function">
    <text evidence="7">Acts as a ribosome collision sensor, splitting the ribosome into its 2 subunits. Detects stalled/collided 70S ribosomes which it binds and splits by an ATP-hydrolysis driven conformational change. Acts upstream of the ribosome quality control system (RQC), a ribosome-associated complex that mediates the extraction of incompletely synthesized nascent chains from stalled ribosomes and their subsequent degradation. Probably generates substrates for RQC.</text>
</comment>
<reference evidence="11 12" key="1">
    <citation type="journal article" date="2019" name="Int. J. Syst. Evol. Microbiol.">
        <title>The Global Catalogue of Microorganisms (GCM) 10K type strain sequencing project: providing services to taxonomists for standard genome sequencing and annotation.</title>
        <authorList>
            <consortium name="The Broad Institute Genomics Platform"/>
            <consortium name="The Broad Institute Genome Sequencing Center for Infectious Disease"/>
            <person name="Wu L."/>
            <person name="Ma J."/>
        </authorList>
    </citation>
    <scope>NUCLEOTIDE SEQUENCE [LARGE SCALE GENOMIC DNA]</scope>
    <source>
        <strain evidence="11 12">JCM 15395</strain>
    </source>
</reference>
<dbReference type="PROSITE" id="PS00486">
    <property type="entry name" value="DNA_MISMATCH_REPAIR_2"/>
    <property type="match status" value="1"/>
</dbReference>
<dbReference type="PANTHER" id="PTHR48466:SF2">
    <property type="entry name" value="OS10G0509000 PROTEIN"/>
    <property type="match status" value="1"/>
</dbReference>
<evidence type="ECO:0000313" key="12">
    <source>
        <dbReference type="Proteomes" id="UP001500866"/>
    </source>
</evidence>
<feature type="binding site" evidence="7">
    <location>
        <begin position="330"/>
        <end position="337"/>
    </location>
    <ligand>
        <name>ATP</name>
        <dbReference type="ChEBI" id="CHEBI:30616"/>
    </ligand>
</feature>
<keyword evidence="6 7" id="KW-0238">DNA-binding</keyword>
<feature type="domain" description="Smr" evidence="10">
    <location>
        <begin position="705"/>
        <end position="780"/>
    </location>
</feature>
<dbReference type="PANTHER" id="PTHR48466">
    <property type="entry name" value="OS10G0509000 PROTEIN-RELATED"/>
    <property type="match status" value="1"/>
</dbReference>
<keyword evidence="4 7" id="KW-0067">ATP-binding</keyword>
<dbReference type="EMBL" id="BAAADS010000012">
    <property type="protein sequence ID" value="GAA0601180.1"/>
    <property type="molecule type" value="Genomic_DNA"/>
</dbReference>
<dbReference type="HAMAP" id="MF_00092">
    <property type="entry name" value="MutS2"/>
    <property type="match status" value="1"/>
</dbReference>
<organism evidence="11 12">
    <name type="scientific">Virgibacillus siamensis</name>
    <dbReference type="NCBI Taxonomy" id="480071"/>
    <lineage>
        <taxon>Bacteria</taxon>
        <taxon>Bacillati</taxon>
        <taxon>Bacillota</taxon>
        <taxon>Bacilli</taxon>
        <taxon>Bacillales</taxon>
        <taxon>Bacillaceae</taxon>
        <taxon>Virgibacillus</taxon>
    </lineage>
</organism>
<dbReference type="Gene3D" id="3.40.50.300">
    <property type="entry name" value="P-loop containing nucleotide triphosphate hydrolases"/>
    <property type="match status" value="1"/>
</dbReference>
<sequence length="780" mass="86814">MNERILRVLEFNKITEQLANQAATSLGKEYCTRLKPETEMENVIRLQDETDEVSQIFRLNTSIPLGGIKDIRAGIKRSVIGGVLNTNECLDIATTLYAGRQVKNFMAKMEEELPILQSLVQRIESLRQLENHISTCIDDNGNMMDSASIKLKSIRSSIKTFESRVRDKLDSYTKSKSSMLSDAIITIRNDRYVLPVKAEYRGSIGGIVHDQSASGATLFMEPKAVVDLNNQLQESKVKEKQETDRILRELTGHIAENESYLTENIEVLAKIDFIAARAKLGMHMKAAKPAMNDSGIIKMQQARHPLIENDEVVANDIALGDDYTAIVITGPNTGGKTVTLKMIGLCTLMAQSGLRIPAFDGCKMAVFEDVYADIGDEQSIEQNLSTFSSHMTNIVSILQHVNHKSLVLFDELGAGTDPQEGAALAMSILDDVVSRGARIVATTHYPELKAYGYNREEVVNASVEFDVKTLQPTYRLLIGVPGRSNAFEISKRLGLKDDIISQAKNHIGIDSKSVENMIASLEKSHRQAESDYQEAHEVLEESKALHNDLSKEWKQFENNRETLFRKAEEKAERALQNAREEAETIVDEIRKMKSGAELKEHEWIEARKMLDEAKPNLSEKKREKPKNASAAKQQLQPGDEIKLLSVNQNGTVLEKVGNNEYYVQVGIMKVKVKRDELQFVSKKSTISEKPLATVKGSNYHVKTELDLRGERYEEALLQLEKYIDDALLAGYPQVSIIHGKGTGALRQGVNDFAKKHPRISDARAGSAGEGGSGATIVKLS</sequence>
<evidence type="ECO:0000256" key="5">
    <source>
        <dbReference type="ARBA" id="ARBA00022884"/>
    </source>
</evidence>
<dbReference type="SUPFAM" id="SSF160443">
    <property type="entry name" value="SMR domain-like"/>
    <property type="match status" value="1"/>
</dbReference>
<dbReference type="EC" id="3.6.4.-" evidence="7"/>
<dbReference type="Proteomes" id="UP001500866">
    <property type="component" value="Unassembled WGS sequence"/>
</dbReference>
<dbReference type="InterPro" id="IPR036187">
    <property type="entry name" value="DNA_mismatch_repair_MutS_sf"/>
</dbReference>
<evidence type="ECO:0000256" key="1">
    <source>
        <dbReference type="ARBA" id="ARBA00022730"/>
    </source>
</evidence>
<dbReference type="InterPro" id="IPR002625">
    <property type="entry name" value="Smr_dom"/>
</dbReference>
<dbReference type="CDD" id="cd03280">
    <property type="entry name" value="ABC_MutS2"/>
    <property type="match status" value="1"/>
</dbReference>
<comment type="similarity">
    <text evidence="7">Belongs to the DNA mismatch repair MutS family. MutS2 subfamily.</text>
</comment>
<comment type="function">
    <text evidence="7">Endonuclease that is involved in the suppression of homologous recombination and thus may have a key role in the control of bacterial genetic diversity.</text>
</comment>
<keyword evidence="7" id="KW-0540">Nuclease</keyword>
<name>A0ABN1FZP9_9BACI</name>
<dbReference type="InterPro" id="IPR005747">
    <property type="entry name" value="MutS2"/>
</dbReference>
<dbReference type="Gene3D" id="3.30.1370.110">
    <property type="match status" value="1"/>
</dbReference>
<comment type="caution">
    <text evidence="11">The sequence shown here is derived from an EMBL/GenBank/DDBJ whole genome shotgun (WGS) entry which is preliminary data.</text>
</comment>
<evidence type="ECO:0000313" key="11">
    <source>
        <dbReference type="EMBL" id="GAA0601180.1"/>
    </source>
</evidence>
<keyword evidence="12" id="KW-1185">Reference proteome</keyword>
<dbReference type="EC" id="3.1.-.-" evidence="7"/>
<evidence type="ECO:0000256" key="9">
    <source>
        <dbReference type="SAM" id="MobiDB-lite"/>
    </source>
</evidence>
<dbReference type="SUPFAM" id="SSF48334">
    <property type="entry name" value="DNA repair protein MutS, domain III"/>
    <property type="match status" value="1"/>
</dbReference>
<dbReference type="InterPro" id="IPR045076">
    <property type="entry name" value="MutS"/>
</dbReference>
<dbReference type="InterPro" id="IPR046893">
    <property type="entry name" value="MSSS"/>
</dbReference>
<dbReference type="InterPro" id="IPR036063">
    <property type="entry name" value="Smr_dom_sf"/>
</dbReference>
<keyword evidence="1 7" id="KW-0699">rRNA-binding</keyword>
<evidence type="ECO:0000256" key="6">
    <source>
        <dbReference type="ARBA" id="ARBA00023125"/>
    </source>
</evidence>
<dbReference type="Pfam" id="PF00488">
    <property type="entry name" value="MutS_V"/>
    <property type="match status" value="1"/>
</dbReference>
<accession>A0ABN1FZP9</accession>
<evidence type="ECO:0000256" key="3">
    <source>
        <dbReference type="ARBA" id="ARBA00022801"/>
    </source>
</evidence>
<keyword evidence="2 7" id="KW-0547">Nucleotide-binding</keyword>
<dbReference type="InterPro" id="IPR027417">
    <property type="entry name" value="P-loop_NTPase"/>
</dbReference>
<dbReference type="RefSeq" id="WP_343812142.1">
    <property type="nucleotide sequence ID" value="NZ_BAAADS010000012.1"/>
</dbReference>
<dbReference type="SMART" id="SM00534">
    <property type="entry name" value="MUTSac"/>
    <property type="match status" value="1"/>
</dbReference>
<keyword evidence="5 7" id="KW-0694">RNA-binding</keyword>
<evidence type="ECO:0000259" key="10">
    <source>
        <dbReference type="PROSITE" id="PS50828"/>
    </source>
</evidence>
<dbReference type="SMART" id="SM00533">
    <property type="entry name" value="MUTSd"/>
    <property type="match status" value="1"/>
</dbReference>
<evidence type="ECO:0000256" key="7">
    <source>
        <dbReference type="HAMAP-Rule" id="MF_00092"/>
    </source>
</evidence>